<keyword evidence="3" id="KW-0677">Repeat</keyword>
<dbReference type="EMBL" id="ODYU01005277">
    <property type="protein sequence ID" value="SOQ45973.1"/>
    <property type="molecule type" value="Genomic_DNA"/>
</dbReference>
<reference evidence="5" key="1">
    <citation type="submission" date="2016-07" db="EMBL/GenBank/DDBJ databases">
        <authorList>
            <person name="Bretaudeau A."/>
        </authorList>
    </citation>
    <scope>NUCLEOTIDE SEQUENCE</scope>
    <source>
        <strain evidence="5">Rice</strain>
        <tissue evidence="5">Whole body</tissue>
    </source>
</reference>
<dbReference type="AlphaFoldDB" id="A0A2H1VYU8"/>
<dbReference type="GO" id="GO:0042600">
    <property type="term" value="C:egg chorion"/>
    <property type="evidence" value="ECO:0007669"/>
    <property type="project" value="InterPro"/>
</dbReference>
<evidence type="ECO:0000256" key="1">
    <source>
        <dbReference type="ARBA" id="ARBA00002085"/>
    </source>
</evidence>
<dbReference type="GO" id="GO:0005213">
    <property type="term" value="F:structural constituent of egg chorion"/>
    <property type="evidence" value="ECO:0007669"/>
    <property type="project" value="InterPro"/>
</dbReference>
<protein>
    <submittedName>
        <fullName evidence="5">SFRICE_024269</fullName>
    </submittedName>
</protein>
<proteinExistence type="inferred from homology"/>
<evidence type="ECO:0000256" key="4">
    <source>
        <dbReference type="RuleBase" id="RU004378"/>
    </source>
</evidence>
<comment type="function">
    <text evidence="1">This protein is one of many from the eggshell of the gypsy moth.</text>
</comment>
<accession>A0A2H1VYU8</accession>
<evidence type="ECO:0000256" key="2">
    <source>
        <dbReference type="ARBA" id="ARBA00005906"/>
    </source>
</evidence>
<evidence type="ECO:0000256" key="3">
    <source>
        <dbReference type="ARBA" id="ARBA00022737"/>
    </source>
</evidence>
<dbReference type="Pfam" id="PF01723">
    <property type="entry name" value="Chorion_1"/>
    <property type="match status" value="1"/>
</dbReference>
<dbReference type="GO" id="GO:0007304">
    <property type="term" value="P:chorion-containing eggshell formation"/>
    <property type="evidence" value="ECO:0007669"/>
    <property type="project" value="InterPro"/>
</dbReference>
<sequence length="293" mass="30773">MRKLHALSQRINTPTINMNNVKQLRTNARNIQLQGQITTPESAPALDISTKVPVTPNQQINIGTHVLPNNNDFLLANLGISKTVIPRTPLTEARNTNEGQITNQGSSLVKDTLAKVPAVPKNPINPYKPLLANNNAFMNPSMANIGLGIGVSRQALGAAVMPSMAYGGSGTGDVGVTGELPVNGMTSVKGQVPLTGKVSFTGNVPCGGIVTISGTSGAGASGNKHSITLHNIPFLTWNNYCPLTPGLGEARGSVRLLLTKNHPVPTRAFQAGAPFTVSQPTWELNLLPDVGFI</sequence>
<evidence type="ECO:0000313" key="5">
    <source>
        <dbReference type="EMBL" id="SOQ45973.1"/>
    </source>
</evidence>
<dbReference type="InterPro" id="IPR002635">
    <property type="entry name" value="Chorion"/>
</dbReference>
<comment type="similarity">
    <text evidence="2 4">Belongs to the chorion protein family.</text>
</comment>
<organism evidence="5">
    <name type="scientific">Spodoptera frugiperda</name>
    <name type="common">Fall armyworm</name>
    <dbReference type="NCBI Taxonomy" id="7108"/>
    <lineage>
        <taxon>Eukaryota</taxon>
        <taxon>Metazoa</taxon>
        <taxon>Ecdysozoa</taxon>
        <taxon>Arthropoda</taxon>
        <taxon>Hexapoda</taxon>
        <taxon>Insecta</taxon>
        <taxon>Pterygota</taxon>
        <taxon>Neoptera</taxon>
        <taxon>Endopterygota</taxon>
        <taxon>Lepidoptera</taxon>
        <taxon>Glossata</taxon>
        <taxon>Ditrysia</taxon>
        <taxon>Noctuoidea</taxon>
        <taxon>Noctuidae</taxon>
        <taxon>Amphipyrinae</taxon>
        <taxon>Spodoptera</taxon>
    </lineage>
</organism>
<name>A0A2H1VYU8_SPOFR</name>
<gene>
    <name evidence="5" type="ORF">SFRICE_024269</name>
</gene>